<evidence type="ECO:0000313" key="4">
    <source>
        <dbReference type="EMBL" id="AEH46017.1"/>
    </source>
</evidence>
<dbReference type="Gene3D" id="4.10.520.10">
    <property type="entry name" value="IHF-like DNA-binding proteins"/>
    <property type="match status" value="1"/>
</dbReference>
<dbReference type="eggNOG" id="COG0776">
    <property type="taxonomic scope" value="Bacteria"/>
</dbReference>
<accession>F8ADQ9</accession>
<dbReference type="InterPro" id="IPR010992">
    <property type="entry name" value="IHF-like_DNA-bd_dom_sf"/>
</dbReference>
<reference evidence="5" key="1">
    <citation type="submission" date="2011-04" db="EMBL/GenBank/DDBJ databases">
        <title>The complete genome of Thermodesulfatator indicus DSM 15286.</title>
        <authorList>
            <person name="Lucas S."/>
            <person name="Copeland A."/>
            <person name="Lapidus A."/>
            <person name="Bruce D."/>
            <person name="Goodwin L."/>
            <person name="Pitluck S."/>
            <person name="Peters L."/>
            <person name="Kyrpides N."/>
            <person name="Mavromatis K."/>
            <person name="Pagani I."/>
            <person name="Ivanova N."/>
            <person name="Saunders L."/>
            <person name="Detter J.C."/>
            <person name="Tapia R."/>
            <person name="Han C."/>
            <person name="Land M."/>
            <person name="Hauser L."/>
            <person name="Markowitz V."/>
            <person name="Cheng J.-F."/>
            <person name="Hugenholtz P."/>
            <person name="Woyke T."/>
            <person name="Wu D."/>
            <person name="Spring S."/>
            <person name="Schroeder M."/>
            <person name="Brambilla E."/>
            <person name="Klenk H.-P."/>
            <person name="Eisen J.A."/>
        </authorList>
    </citation>
    <scope>NUCLEOTIDE SEQUENCE [LARGE SCALE GENOMIC DNA]</scope>
    <source>
        <strain evidence="5">DSM 15286 / JCM 11887 / CIR29812</strain>
    </source>
</reference>
<dbReference type="InParanoid" id="F8ADQ9"/>
<proteinExistence type="inferred from homology"/>
<gene>
    <name evidence="4" type="ordered locus">Thein_2169</name>
</gene>
<dbReference type="Proteomes" id="UP000006793">
    <property type="component" value="Chromosome"/>
</dbReference>
<evidence type="ECO:0000256" key="1">
    <source>
        <dbReference type="ARBA" id="ARBA00010529"/>
    </source>
</evidence>
<dbReference type="OrthoDB" id="9800563at2"/>
<evidence type="ECO:0000313" key="5">
    <source>
        <dbReference type="Proteomes" id="UP000006793"/>
    </source>
</evidence>
<name>F8ADQ9_THEID</name>
<evidence type="ECO:0000256" key="2">
    <source>
        <dbReference type="ARBA" id="ARBA00023125"/>
    </source>
</evidence>
<keyword evidence="5" id="KW-1185">Reference proteome</keyword>
<dbReference type="PaxDb" id="667014-Thein_2169"/>
<reference evidence="4 5" key="2">
    <citation type="journal article" date="2012" name="Stand. Genomic Sci.">
        <title>Complete genome sequence of the thermophilic sulfate-reducing ocean bacterium Thermodesulfatator indicus type strain (CIR29812(T)).</title>
        <authorList>
            <person name="Anderson I."/>
            <person name="Saunders E."/>
            <person name="Lapidus A."/>
            <person name="Nolan M."/>
            <person name="Lucas S."/>
            <person name="Tice H."/>
            <person name="Del Rio T.G."/>
            <person name="Cheng J.F."/>
            <person name="Han C."/>
            <person name="Tapia R."/>
            <person name="Goodwin L.A."/>
            <person name="Pitluck S."/>
            <person name="Liolios K."/>
            <person name="Mavromatis K."/>
            <person name="Pagani I."/>
            <person name="Ivanova N."/>
            <person name="Mikhailova N."/>
            <person name="Pati A."/>
            <person name="Chen A."/>
            <person name="Palaniappan K."/>
            <person name="Land M."/>
            <person name="Hauser L."/>
            <person name="Jeffries C.D."/>
            <person name="Chang Y.J."/>
            <person name="Brambilla E.M."/>
            <person name="Rohde M."/>
            <person name="Spring S."/>
            <person name="Goker M."/>
            <person name="Detter J.C."/>
            <person name="Woyke T."/>
            <person name="Bristow J."/>
            <person name="Eisen J.A."/>
            <person name="Markowitz V."/>
            <person name="Hugenholtz P."/>
            <person name="Kyrpides N.C."/>
            <person name="Klenk H.P."/>
        </authorList>
    </citation>
    <scope>NUCLEOTIDE SEQUENCE [LARGE SCALE GENOMIC DNA]</scope>
    <source>
        <strain evidence="5">DSM 15286 / JCM 11887 / CIR29812</strain>
    </source>
</reference>
<dbReference type="Pfam" id="PF00216">
    <property type="entry name" value="Bac_DNA_binding"/>
    <property type="match status" value="1"/>
</dbReference>
<dbReference type="AlphaFoldDB" id="F8ADQ9"/>
<dbReference type="GO" id="GO:0003677">
    <property type="term" value="F:DNA binding"/>
    <property type="evidence" value="ECO:0007669"/>
    <property type="project" value="UniProtKB-KW"/>
</dbReference>
<sequence>MSRGRKEFLERVYERAGKRYKRLRPSRFQTREAVEAILAILEEAFLEEENIKISGFGTFEIKKGKSKLVRDFSSGGTKKSLPKKRIVFKASAKFLKELN</sequence>
<organism evidence="4 5">
    <name type="scientific">Thermodesulfatator indicus (strain DSM 15286 / JCM 11887 / CIR29812)</name>
    <dbReference type="NCBI Taxonomy" id="667014"/>
    <lineage>
        <taxon>Bacteria</taxon>
        <taxon>Pseudomonadati</taxon>
        <taxon>Thermodesulfobacteriota</taxon>
        <taxon>Thermodesulfobacteria</taxon>
        <taxon>Thermodesulfobacteriales</taxon>
        <taxon>Thermodesulfatatoraceae</taxon>
        <taxon>Thermodesulfatator</taxon>
    </lineage>
</organism>
<dbReference type="SMART" id="SM00411">
    <property type="entry name" value="BHL"/>
    <property type="match status" value="1"/>
</dbReference>
<dbReference type="RefSeq" id="WP_013908756.1">
    <property type="nucleotide sequence ID" value="NC_015681.1"/>
</dbReference>
<protein>
    <submittedName>
        <fullName evidence="4">Histone family protein DNA-binding protein</fullName>
    </submittedName>
</protein>
<comment type="similarity">
    <text evidence="1 3">Belongs to the bacterial histone-like protein family.</text>
</comment>
<dbReference type="STRING" id="667014.Thein_2169"/>
<dbReference type="SUPFAM" id="SSF47729">
    <property type="entry name" value="IHF-like DNA-binding proteins"/>
    <property type="match status" value="1"/>
</dbReference>
<dbReference type="HOGENOM" id="CLU_2319176_0_0_0"/>
<dbReference type="GO" id="GO:0030527">
    <property type="term" value="F:structural constituent of chromatin"/>
    <property type="evidence" value="ECO:0007669"/>
    <property type="project" value="InterPro"/>
</dbReference>
<dbReference type="KEGG" id="tid:Thein_2169"/>
<evidence type="ECO:0000256" key="3">
    <source>
        <dbReference type="RuleBase" id="RU003939"/>
    </source>
</evidence>
<keyword evidence="2 4" id="KW-0238">DNA-binding</keyword>
<dbReference type="InterPro" id="IPR000119">
    <property type="entry name" value="Hist_DNA-bd"/>
</dbReference>
<dbReference type="EMBL" id="CP002683">
    <property type="protein sequence ID" value="AEH46017.1"/>
    <property type="molecule type" value="Genomic_DNA"/>
</dbReference>